<evidence type="ECO:0000256" key="1">
    <source>
        <dbReference type="ARBA" id="ARBA00001974"/>
    </source>
</evidence>
<dbReference type="SUPFAM" id="SSF51730">
    <property type="entry name" value="FAD-linked oxidoreductase"/>
    <property type="match status" value="1"/>
</dbReference>
<keyword evidence="4" id="KW-0285">Flavoprotein</keyword>
<dbReference type="Gene3D" id="3.20.20.220">
    <property type="match status" value="1"/>
</dbReference>
<dbReference type="Proteomes" id="UP000225706">
    <property type="component" value="Unassembled WGS sequence"/>
</dbReference>
<keyword evidence="6" id="KW-0560">Oxidoreductase</keyword>
<evidence type="ECO:0000256" key="7">
    <source>
        <dbReference type="RuleBase" id="RU004254"/>
    </source>
</evidence>
<comment type="pathway">
    <text evidence="2 7">One-carbon metabolism; tetrahydrofolate interconversion.</text>
</comment>
<dbReference type="InterPro" id="IPR003171">
    <property type="entry name" value="Mehydrof_redctse-like"/>
</dbReference>
<dbReference type="Pfam" id="PF02219">
    <property type="entry name" value="MTHFR"/>
    <property type="match status" value="1"/>
</dbReference>
<accession>A0A2B4SGV4</accession>
<comment type="similarity">
    <text evidence="3">Belongs to the methylenetetrahydrofolate reductase family.</text>
</comment>
<gene>
    <name evidence="8" type="primary">MTHFR</name>
    <name evidence="8" type="ORF">AWC38_SpisGene25761</name>
</gene>
<dbReference type="GO" id="GO:0004489">
    <property type="term" value="F:methylenetetrahydrofolate reductase [NAD(P)H] activity"/>
    <property type="evidence" value="ECO:0007669"/>
    <property type="project" value="InterPro"/>
</dbReference>
<keyword evidence="9" id="KW-1185">Reference proteome</keyword>
<keyword evidence="5" id="KW-0274">FAD</keyword>
<dbReference type="GO" id="GO:0035999">
    <property type="term" value="P:tetrahydrofolate interconversion"/>
    <property type="evidence" value="ECO:0007669"/>
    <property type="project" value="UniProtKB-UniPathway"/>
</dbReference>
<dbReference type="PANTHER" id="PTHR45754">
    <property type="entry name" value="METHYLENETETRAHYDROFOLATE REDUCTASE"/>
    <property type="match status" value="1"/>
</dbReference>
<evidence type="ECO:0000256" key="4">
    <source>
        <dbReference type="ARBA" id="ARBA00022630"/>
    </source>
</evidence>
<dbReference type="GO" id="GO:0071949">
    <property type="term" value="F:FAD binding"/>
    <property type="evidence" value="ECO:0007669"/>
    <property type="project" value="TreeGrafter"/>
</dbReference>
<evidence type="ECO:0000313" key="9">
    <source>
        <dbReference type="Proteomes" id="UP000225706"/>
    </source>
</evidence>
<proteinExistence type="inferred from homology"/>
<evidence type="ECO:0000256" key="3">
    <source>
        <dbReference type="ARBA" id="ARBA00006743"/>
    </source>
</evidence>
<dbReference type="STRING" id="50429.A0A2B4SGV4"/>
<dbReference type="EMBL" id="LSMT01000095">
    <property type="protein sequence ID" value="PFX27797.1"/>
    <property type="molecule type" value="Genomic_DNA"/>
</dbReference>
<evidence type="ECO:0000313" key="8">
    <source>
        <dbReference type="EMBL" id="PFX27797.1"/>
    </source>
</evidence>
<dbReference type="GO" id="GO:0009086">
    <property type="term" value="P:methionine biosynthetic process"/>
    <property type="evidence" value="ECO:0007669"/>
    <property type="project" value="TreeGrafter"/>
</dbReference>
<comment type="caution">
    <text evidence="8">The sequence shown here is derived from an EMBL/GenBank/DDBJ whole genome shotgun (WGS) entry which is preliminary data.</text>
</comment>
<comment type="cofactor">
    <cofactor evidence="1">
        <name>FAD</name>
        <dbReference type="ChEBI" id="CHEBI:57692"/>
    </cofactor>
</comment>
<organism evidence="8 9">
    <name type="scientific">Stylophora pistillata</name>
    <name type="common">Smooth cauliflower coral</name>
    <dbReference type="NCBI Taxonomy" id="50429"/>
    <lineage>
        <taxon>Eukaryota</taxon>
        <taxon>Metazoa</taxon>
        <taxon>Cnidaria</taxon>
        <taxon>Anthozoa</taxon>
        <taxon>Hexacorallia</taxon>
        <taxon>Scleractinia</taxon>
        <taxon>Astrocoeniina</taxon>
        <taxon>Pocilloporidae</taxon>
        <taxon>Stylophora</taxon>
    </lineage>
</organism>
<dbReference type="GO" id="GO:0005829">
    <property type="term" value="C:cytosol"/>
    <property type="evidence" value="ECO:0007669"/>
    <property type="project" value="TreeGrafter"/>
</dbReference>
<dbReference type="OrthoDB" id="16284at2759"/>
<evidence type="ECO:0000256" key="5">
    <source>
        <dbReference type="ARBA" id="ARBA00022827"/>
    </source>
</evidence>
<evidence type="ECO:0000256" key="2">
    <source>
        <dbReference type="ARBA" id="ARBA00004777"/>
    </source>
</evidence>
<name>A0A2B4SGV4_STYPI</name>
<dbReference type="UniPathway" id="UPA00193"/>
<dbReference type="InterPro" id="IPR029041">
    <property type="entry name" value="FAD-linked_oxidoreductase-like"/>
</dbReference>
<evidence type="ECO:0000256" key="6">
    <source>
        <dbReference type="ARBA" id="ARBA00023002"/>
    </source>
</evidence>
<sequence length="151" mass="17022">MSQQGSEREPKPEKLIDTIRCKMAKNEQFFSLEFYPPKTFNGATNLMAILGRLHEHCTPLFCDITWKPSQEPMSDKCQSEPSSLLVSAAMIDLYGQNIMIHIPSRNTTRSQVLEHLTRAKNLGIGSVLAVRGGTAWPFHFQDLLLILFAVC</sequence>
<protein>
    <submittedName>
        <fullName evidence="8">Methylenetetrahydrofolate reductase</fullName>
    </submittedName>
</protein>
<reference evidence="9" key="1">
    <citation type="journal article" date="2017" name="bioRxiv">
        <title>Comparative analysis of the genomes of Stylophora pistillata and Acropora digitifera provides evidence for extensive differences between species of corals.</title>
        <authorList>
            <person name="Voolstra C.R."/>
            <person name="Li Y."/>
            <person name="Liew Y.J."/>
            <person name="Baumgarten S."/>
            <person name="Zoccola D."/>
            <person name="Flot J.-F."/>
            <person name="Tambutte S."/>
            <person name="Allemand D."/>
            <person name="Aranda M."/>
        </authorList>
    </citation>
    <scope>NUCLEOTIDE SEQUENCE [LARGE SCALE GENOMIC DNA]</scope>
</reference>
<dbReference type="PANTHER" id="PTHR45754:SF3">
    <property type="entry name" value="METHYLENETETRAHYDROFOLATE REDUCTASE (NADPH)"/>
    <property type="match status" value="1"/>
</dbReference>
<dbReference type="AlphaFoldDB" id="A0A2B4SGV4"/>